<keyword evidence="1" id="KW-0479">Metal-binding</keyword>
<dbReference type="STRING" id="574349.SAMN05443545_101498"/>
<name>A0A1H2S9W0_9GAMM</name>
<evidence type="ECO:0000256" key="2">
    <source>
        <dbReference type="ARBA" id="ARBA00022771"/>
    </source>
</evidence>
<dbReference type="PROSITE" id="PS51128">
    <property type="entry name" value="ZF_DKSA_2"/>
    <property type="match status" value="1"/>
</dbReference>
<dbReference type="RefSeq" id="WP_092568087.1">
    <property type="nucleotide sequence ID" value="NZ_FNNI01000001.1"/>
</dbReference>
<evidence type="ECO:0000256" key="1">
    <source>
        <dbReference type="ARBA" id="ARBA00022723"/>
    </source>
</evidence>
<dbReference type="EMBL" id="FNNI01000001">
    <property type="protein sequence ID" value="SDW27799.1"/>
    <property type="molecule type" value="Genomic_DNA"/>
</dbReference>
<dbReference type="Gene3D" id="1.20.120.910">
    <property type="entry name" value="DksA, coiled-coil domain"/>
    <property type="match status" value="1"/>
</dbReference>
<evidence type="ECO:0000313" key="7">
    <source>
        <dbReference type="EMBL" id="SDW27799.1"/>
    </source>
</evidence>
<feature type="domain" description="Zinc finger DksA/TraR C4-type" evidence="6">
    <location>
        <begin position="84"/>
        <end position="113"/>
    </location>
</feature>
<dbReference type="InterPro" id="IPR000962">
    <property type="entry name" value="Znf_DskA_TraR"/>
</dbReference>
<dbReference type="SUPFAM" id="SSF57716">
    <property type="entry name" value="Glucocorticoid receptor-like (DNA-binding domain)"/>
    <property type="match status" value="1"/>
</dbReference>
<evidence type="ECO:0000313" key="8">
    <source>
        <dbReference type="Proteomes" id="UP000198500"/>
    </source>
</evidence>
<feature type="region of interest" description="Disordered" evidence="5">
    <location>
        <begin position="19"/>
        <end position="39"/>
    </location>
</feature>
<dbReference type="PANTHER" id="PTHR33823:SF2">
    <property type="entry name" value="RNA POLYMERASE-BINDING TRANSCRIPTION FACTOR DKSA"/>
    <property type="match status" value="1"/>
</dbReference>
<gene>
    <name evidence="7" type="ORF">SAMN05443545_101498</name>
</gene>
<evidence type="ECO:0000256" key="4">
    <source>
        <dbReference type="PROSITE-ProRule" id="PRU00510"/>
    </source>
</evidence>
<dbReference type="Pfam" id="PF01258">
    <property type="entry name" value="zf-dskA_traR"/>
    <property type="match status" value="1"/>
</dbReference>
<dbReference type="AlphaFoldDB" id="A0A1H2S9W0"/>
<evidence type="ECO:0000256" key="5">
    <source>
        <dbReference type="SAM" id="MobiDB-lite"/>
    </source>
</evidence>
<feature type="zinc finger region" description="dksA C4-type" evidence="4">
    <location>
        <begin position="87"/>
        <end position="111"/>
    </location>
</feature>
<dbReference type="PANTHER" id="PTHR33823">
    <property type="entry name" value="RNA POLYMERASE-BINDING TRANSCRIPTION FACTOR DKSA-RELATED"/>
    <property type="match status" value="1"/>
</dbReference>
<keyword evidence="8" id="KW-1185">Reference proteome</keyword>
<protein>
    <submittedName>
        <fullName evidence="7">Transcriptional regulator, TraR/DksA family</fullName>
    </submittedName>
</protein>
<keyword evidence="2" id="KW-0863">Zinc-finger</keyword>
<reference evidence="7 8" key="1">
    <citation type="submission" date="2016-10" db="EMBL/GenBank/DDBJ databases">
        <authorList>
            <person name="de Groot N.N."/>
        </authorList>
    </citation>
    <scope>NUCLEOTIDE SEQUENCE [LARGE SCALE GENOMIC DNA]</scope>
    <source>
        <strain evidence="7 8">DSM 19219</strain>
    </source>
</reference>
<dbReference type="OrthoDB" id="6064855at2"/>
<keyword evidence="3" id="KW-0862">Zinc</keyword>
<proteinExistence type="predicted"/>
<organism evidence="7 8">
    <name type="scientific">Aidingimonas halophila</name>
    <dbReference type="NCBI Taxonomy" id="574349"/>
    <lineage>
        <taxon>Bacteria</taxon>
        <taxon>Pseudomonadati</taxon>
        <taxon>Pseudomonadota</taxon>
        <taxon>Gammaproteobacteria</taxon>
        <taxon>Oceanospirillales</taxon>
        <taxon>Halomonadaceae</taxon>
        <taxon>Aidingimonas</taxon>
    </lineage>
</organism>
<evidence type="ECO:0000256" key="3">
    <source>
        <dbReference type="ARBA" id="ARBA00022833"/>
    </source>
</evidence>
<dbReference type="GO" id="GO:0008270">
    <property type="term" value="F:zinc ion binding"/>
    <property type="evidence" value="ECO:0007669"/>
    <property type="project" value="UniProtKB-KW"/>
</dbReference>
<dbReference type="Proteomes" id="UP000198500">
    <property type="component" value="Unassembled WGS sequence"/>
</dbReference>
<evidence type="ECO:0000259" key="6">
    <source>
        <dbReference type="Pfam" id="PF01258"/>
    </source>
</evidence>
<sequence length="113" mass="13084">MNHPELDIDEMRSRLLEERERLQAESESSQSSRDTVVLDQTSVGRLSRMDAMQAQAMAQEEERRRQNALRRIQGALQRIDDDCFGECIECGEWIAAKRLEWDPSVLKCIDCAQ</sequence>
<accession>A0A1H2S9W0</accession>